<dbReference type="EMBL" id="JAVRES010000001">
    <property type="protein sequence ID" value="MDT0433936.1"/>
    <property type="molecule type" value="Genomic_DNA"/>
</dbReference>
<feature type="domain" description="HTH marR-type" evidence="1">
    <location>
        <begin position="18"/>
        <end position="154"/>
    </location>
</feature>
<dbReference type="GO" id="GO:0006355">
    <property type="term" value="P:regulation of DNA-templated transcription"/>
    <property type="evidence" value="ECO:0007669"/>
    <property type="project" value="UniProtKB-ARBA"/>
</dbReference>
<dbReference type="InterPro" id="IPR036390">
    <property type="entry name" value="WH_DNA-bd_sf"/>
</dbReference>
<dbReference type="InterPro" id="IPR039422">
    <property type="entry name" value="MarR/SlyA-like"/>
</dbReference>
<dbReference type="PANTHER" id="PTHR33164">
    <property type="entry name" value="TRANSCRIPTIONAL REGULATOR, MARR FAMILY"/>
    <property type="match status" value="1"/>
</dbReference>
<evidence type="ECO:0000259" key="1">
    <source>
        <dbReference type="PROSITE" id="PS50995"/>
    </source>
</evidence>
<dbReference type="Gene3D" id="1.10.10.10">
    <property type="entry name" value="Winged helix-like DNA-binding domain superfamily/Winged helix DNA-binding domain"/>
    <property type="match status" value="1"/>
</dbReference>
<accession>A0ABD5EGY0</accession>
<dbReference type="PRINTS" id="PR00598">
    <property type="entry name" value="HTHMARR"/>
</dbReference>
<dbReference type="SUPFAM" id="SSF46785">
    <property type="entry name" value="Winged helix' DNA-binding domain"/>
    <property type="match status" value="1"/>
</dbReference>
<name>A0ABD5EGY0_9ACTN</name>
<dbReference type="SMART" id="SM00347">
    <property type="entry name" value="HTH_MARR"/>
    <property type="match status" value="1"/>
</dbReference>
<evidence type="ECO:0000313" key="3">
    <source>
        <dbReference type="Proteomes" id="UP001183535"/>
    </source>
</evidence>
<protein>
    <submittedName>
        <fullName evidence="2">MarR family transcriptional regulator</fullName>
    </submittedName>
</protein>
<dbReference type="Proteomes" id="UP001183535">
    <property type="component" value="Unassembled WGS sequence"/>
</dbReference>
<dbReference type="PANTHER" id="PTHR33164:SF57">
    <property type="entry name" value="MARR-FAMILY TRANSCRIPTIONAL REGULATOR"/>
    <property type="match status" value="1"/>
</dbReference>
<dbReference type="Pfam" id="PF01047">
    <property type="entry name" value="MarR"/>
    <property type="match status" value="1"/>
</dbReference>
<comment type="caution">
    <text evidence="2">The sequence shown here is derived from an EMBL/GenBank/DDBJ whole genome shotgun (WGS) entry which is preliminary data.</text>
</comment>
<dbReference type="PROSITE" id="PS50995">
    <property type="entry name" value="HTH_MARR_2"/>
    <property type="match status" value="1"/>
</dbReference>
<dbReference type="RefSeq" id="WP_093825218.1">
    <property type="nucleotide sequence ID" value="NZ_JAVRES010000001.1"/>
</dbReference>
<gene>
    <name evidence="2" type="ORF">RM877_04515</name>
</gene>
<sequence length="175" mass="19137">MASPPPPGLPARPASAEVGEIERALSRITYLGTRARQHERLMALAGVPLDRAAVALLRQVADCEPPRLGELANRLGVEPSHVTRTVQQLQKSGYVTRVPDPDDRRAQRIQLTEAGRQAIARVREAGARGMQLALSDWDPEELRQLATLFHRMVDDFLAHSVDDEPDGTAAPADDV</sequence>
<organism evidence="2 3">
    <name type="scientific">Streptomyces doudnae</name>
    <dbReference type="NCBI Taxonomy" id="3075536"/>
    <lineage>
        <taxon>Bacteria</taxon>
        <taxon>Bacillati</taxon>
        <taxon>Actinomycetota</taxon>
        <taxon>Actinomycetes</taxon>
        <taxon>Kitasatosporales</taxon>
        <taxon>Streptomycetaceae</taxon>
        <taxon>Streptomyces</taxon>
    </lineage>
</organism>
<keyword evidence="3" id="KW-1185">Reference proteome</keyword>
<reference evidence="3" key="1">
    <citation type="submission" date="2023-07" db="EMBL/GenBank/DDBJ databases">
        <title>30 novel species of actinomycetes from the DSMZ collection.</title>
        <authorList>
            <person name="Nouioui I."/>
        </authorList>
    </citation>
    <scope>NUCLEOTIDE SEQUENCE [LARGE SCALE GENOMIC DNA]</scope>
    <source>
        <strain evidence="3">DSM 41981</strain>
    </source>
</reference>
<dbReference type="InterPro" id="IPR000835">
    <property type="entry name" value="HTH_MarR-typ"/>
</dbReference>
<dbReference type="InterPro" id="IPR036388">
    <property type="entry name" value="WH-like_DNA-bd_sf"/>
</dbReference>
<dbReference type="AlphaFoldDB" id="A0ABD5EGY0"/>
<evidence type="ECO:0000313" key="2">
    <source>
        <dbReference type="EMBL" id="MDT0433936.1"/>
    </source>
</evidence>
<proteinExistence type="predicted"/>